<reference evidence="2" key="1">
    <citation type="journal article" date="2014" name="Nat. Commun.">
        <title>The rainbow trout genome provides novel insights into evolution after whole-genome duplication in vertebrates.</title>
        <authorList>
            <person name="Berthelot C."/>
            <person name="Brunet F."/>
            <person name="Chalopin D."/>
            <person name="Juanchich A."/>
            <person name="Bernard M."/>
            <person name="Noel B."/>
            <person name="Bento P."/>
            <person name="Da Silva C."/>
            <person name="Labadie K."/>
            <person name="Alberti A."/>
            <person name="Aury J.M."/>
            <person name="Louis A."/>
            <person name="Dehais P."/>
            <person name="Bardou P."/>
            <person name="Montfort J."/>
            <person name="Klopp C."/>
            <person name="Cabau C."/>
            <person name="Gaspin C."/>
            <person name="Thorgaard G.H."/>
            <person name="Boussaha M."/>
            <person name="Quillet E."/>
            <person name="Guyomard R."/>
            <person name="Galiana D."/>
            <person name="Bobe J."/>
            <person name="Volff J.N."/>
            <person name="Genet C."/>
            <person name="Wincker P."/>
            <person name="Jaillon O."/>
            <person name="Roest Crollius H."/>
            <person name="Guiguen Y."/>
        </authorList>
    </citation>
    <scope>NUCLEOTIDE SEQUENCE [LARGE SCALE GENOMIC DNA]</scope>
</reference>
<protein>
    <recommendedName>
        <fullName evidence="4">Major facilitator superfamily (MFS) profile domain-containing protein</fullName>
    </recommendedName>
</protein>
<evidence type="ECO:0008006" key="4">
    <source>
        <dbReference type="Google" id="ProtNLM"/>
    </source>
</evidence>
<accession>A0A060YTX9</accession>
<keyword evidence="1" id="KW-1133">Transmembrane helix</keyword>
<keyword evidence="1" id="KW-0812">Transmembrane</keyword>
<proteinExistence type="predicted"/>
<organism evidence="2 3">
    <name type="scientific">Oncorhynchus mykiss</name>
    <name type="common">Rainbow trout</name>
    <name type="synonym">Salmo gairdneri</name>
    <dbReference type="NCBI Taxonomy" id="8022"/>
    <lineage>
        <taxon>Eukaryota</taxon>
        <taxon>Metazoa</taxon>
        <taxon>Chordata</taxon>
        <taxon>Craniata</taxon>
        <taxon>Vertebrata</taxon>
        <taxon>Euteleostomi</taxon>
        <taxon>Actinopterygii</taxon>
        <taxon>Neopterygii</taxon>
        <taxon>Teleostei</taxon>
        <taxon>Protacanthopterygii</taxon>
        <taxon>Salmoniformes</taxon>
        <taxon>Salmonidae</taxon>
        <taxon>Salmoninae</taxon>
        <taxon>Oncorhynchus</taxon>
    </lineage>
</organism>
<dbReference type="AlphaFoldDB" id="A0A060YTX9"/>
<dbReference type="Proteomes" id="UP000193380">
    <property type="component" value="Unassembled WGS sequence"/>
</dbReference>
<dbReference type="STRING" id="8022.A0A060YTX9"/>
<feature type="transmembrane region" description="Helical" evidence="1">
    <location>
        <begin position="20"/>
        <end position="42"/>
    </location>
</feature>
<evidence type="ECO:0000313" key="2">
    <source>
        <dbReference type="EMBL" id="CDQ95278.1"/>
    </source>
</evidence>
<dbReference type="PaxDb" id="8022-A0A060YTX9"/>
<keyword evidence="1" id="KW-0472">Membrane</keyword>
<sequence>MRGYEDNTAFLGEWGPFQQTVFFLLCASTIPNGFSAFSVIFLGDSPPHHCFVPDSGNLSEAWRKAIIPIEVVNGQEKESKNLSALGYIPGLDVNLTGVEQECCVDGWSYSKDIYQSTIVTEVSIQTFSLYKLLLKMPRAVGGRF</sequence>
<gene>
    <name evidence="2" type="ORF">GSONMT00001171001</name>
</gene>
<dbReference type="EMBL" id="FR920503">
    <property type="protein sequence ID" value="CDQ95278.1"/>
    <property type="molecule type" value="Genomic_DNA"/>
</dbReference>
<evidence type="ECO:0000313" key="3">
    <source>
        <dbReference type="Proteomes" id="UP000193380"/>
    </source>
</evidence>
<reference evidence="2" key="2">
    <citation type="submission" date="2014-03" db="EMBL/GenBank/DDBJ databases">
        <authorList>
            <person name="Genoscope - CEA"/>
        </authorList>
    </citation>
    <scope>NUCLEOTIDE SEQUENCE</scope>
</reference>
<name>A0A060YTX9_ONCMY</name>
<evidence type="ECO:0000256" key="1">
    <source>
        <dbReference type="SAM" id="Phobius"/>
    </source>
</evidence>